<evidence type="ECO:0000256" key="6">
    <source>
        <dbReference type="PIRSR" id="PIRSR613078-2"/>
    </source>
</evidence>
<dbReference type="InterPro" id="IPR001345">
    <property type="entry name" value="PG/BPGM_mutase_AS"/>
</dbReference>
<comment type="caution">
    <text evidence="7">The sequence shown here is derived from an EMBL/GenBank/DDBJ whole genome shotgun (WGS) entry which is preliminary data.</text>
</comment>
<dbReference type="InterPro" id="IPR029033">
    <property type="entry name" value="His_PPase_superfam"/>
</dbReference>
<dbReference type="EMBL" id="JAJEPS010000006">
    <property type="protein sequence ID" value="MCC2126171.1"/>
    <property type="molecule type" value="Genomic_DNA"/>
</dbReference>
<feature type="active site" description="Tele-phosphohistidine intermediate" evidence="5">
    <location>
        <position position="8"/>
    </location>
</feature>
<dbReference type="InterPro" id="IPR005952">
    <property type="entry name" value="Phosphogly_mut1"/>
</dbReference>
<evidence type="ECO:0000313" key="8">
    <source>
        <dbReference type="Proteomes" id="UP001198220"/>
    </source>
</evidence>
<gene>
    <name evidence="7" type="ORF">LKD36_08260</name>
</gene>
<evidence type="ECO:0000256" key="5">
    <source>
        <dbReference type="PIRSR" id="PIRSR613078-1"/>
    </source>
</evidence>
<keyword evidence="3" id="KW-0324">Glycolysis</keyword>
<dbReference type="GO" id="GO:0006096">
    <property type="term" value="P:glycolytic process"/>
    <property type="evidence" value="ECO:0007669"/>
    <property type="project" value="UniProtKB-KW"/>
</dbReference>
<evidence type="ECO:0000256" key="4">
    <source>
        <dbReference type="ARBA" id="ARBA00023235"/>
    </source>
</evidence>
<dbReference type="PROSITE" id="PS00175">
    <property type="entry name" value="PG_MUTASE"/>
    <property type="match status" value="1"/>
</dbReference>
<name>A0AAE3DBZ9_9FIRM</name>
<dbReference type="InterPro" id="IPR013078">
    <property type="entry name" value="His_Pase_superF_clade-1"/>
</dbReference>
<evidence type="ECO:0000256" key="3">
    <source>
        <dbReference type="ARBA" id="ARBA00023152"/>
    </source>
</evidence>
<evidence type="ECO:0000256" key="1">
    <source>
        <dbReference type="ARBA" id="ARBA00006717"/>
    </source>
</evidence>
<reference evidence="7 8" key="1">
    <citation type="submission" date="2021-10" db="EMBL/GenBank/DDBJ databases">
        <title>Anaerobic single-cell dispensing facilitates the cultivation of human gut bacteria.</title>
        <authorList>
            <person name="Afrizal A."/>
        </authorList>
    </citation>
    <scope>NUCLEOTIDE SEQUENCE [LARGE SCALE GENOMIC DNA]</scope>
    <source>
        <strain evidence="7 8">CLA-AA-H276</strain>
    </source>
</reference>
<dbReference type="CDD" id="cd07067">
    <property type="entry name" value="HP_PGM_like"/>
    <property type="match status" value="1"/>
</dbReference>
<accession>A0AAE3DBZ9</accession>
<dbReference type="Proteomes" id="UP001198220">
    <property type="component" value="Unassembled WGS sequence"/>
</dbReference>
<comment type="similarity">
    <text evidence="1">Belongs to the phosphoglycerate mutase family. BPG-dependent PGAM subfamily.</text>
</comment>
<dbReference type="SUPFAM" id="SSF53254">
    <property type="entry name" value="Phosphoglycerate mutase-like"/>
    <property type="match status" value="1"/>
</dbReference>
<evidence type="ECO:0000313" key="7">
    <source>
        <dbReference type="EMBL" id="MCC2126171.1"/>
    </source>
</evidence>
<organism evidence="7 8">
    <name type="scientific">Hominiventricola filiformis</name>
    <dbReference type="NCBI Taxonomy" id="2885352"/>
    <lineage>
        <taxon>Bacteria</taxon>
        <taxon>Bacillati</taxon>
        <taxon>Bacillota</taxon>
        <taxon>Clostridia</taxon>
        <taxon>Lachnospirales</taxon>
        <taxon>Lachnospiraceae</taxon>
        <taxon>Hominiventricola</taxon>
    </lineage>
</organism>
<sequence length="203" mass="23241">MDIYLIRHGETNWNRMKKLQGTTDIPLNAYGIELAEKTAEGLKAVPFDRIYTSPLIRARKTAEIIRGDRPIEIIETDGLKEISFGDYEGLCYLPDNYTIPKPGFRKFFDDPEHYDTPPHGESLLHLRERTSSFVRSIMDDPANENMTFLMTAHGAAIRGILSGLQNLPLAEFWSGPVHKNCGVTKLHVEHGKFNIEFENRLYY</sequence>
<dbReference type="RefSeq" id="WP_118769941.1">
    <property type="nucleotide sequence ID" value="NZ_JAJEPS010000006.1"/>
</dbReference>
<dbReference type="AlphaFoldDB" id="A0AAE3DBZ9"/>
<dbReference type="Gene3D" id="3.40.50.1240">
    <property type="entry name" value="Phosphoglycerate mutase-like"/>
    <property type="match status" value="1"/>
</dbReference>
<dbReference type="SMART" id="SM00855">
    <property type="entry name" value="PGAM"/>
    <property type="match status" value="1"/>
</dbReference>
<feature type="active site" description="Proton donor/acceptor" evidence="5">
    <location>
        <position position="81"/>
    </location>
</feature>
<proteinExistence type="inferred from homology"/>
<dbReference type="PANTHER" id="PTHR11931">
    <property type="entry name" value="PHOSPHOGLYCERATE MUTASE"/>
    <property type="match status" value="1"/>
</dbReference>
<dbReference type="EC" id="5.4.2.11" evidence="2"/>
<dbReference type="GO" id="GO:0004619">
    <property type="term" value="F:phosphoglycerate mutase activity"/>
    <property type="evidence" value="ECO:0007669"/>
    <property type="project" value="UniProtKB-EC"/>
</dbReference>
<keyword evidence="8" id="KW-1185">Reference proteome</keyword>
<feature type="binding site" evidence="6">
    <location>
        <position position="57"/>
    </location>
    <ligand>
        <name>substrate</name>
    </ligand>
</feature>
<feature type="binding site" evidence="6">
    <location>
        <begin position="7"/>
        <end position="14"/>
    </location>
    <ligand>
        <name>substrate</name>
    </ligand>
</feature>
<protein>
    <recommendedName>
        <fullName evidence="2">phosphoglycerate mutase (2,3-diphosphoglycerate-dependent)</fullName>
        <ecNumber evidence="2">5.4.2.11</ecNumber>
    </recommendedName>
</protein>
<dbReference type="Pfam" id="PF00300">
    <property type="entry name" value="His_Phos_1"/>
    <property type="match status" value="1"/>
</dbReference>
<keyword evidence="4" id="KW-0413">Isomerase</keyword>
<evidence type="ECO:0000256" key="2">
    <source>
        <dbReference type="ARBA" id="ARBA00012028"/>
    </source>
</evidence>